<dbReference type="InterPro" id="IPR038255">
    <property type="entry name" value="PBS_linker_sf"/>
</dbReference>
<reference evidence="6 7" key="1">
    <citation type="submission" date="2022-03" db="EMBL/GenBank/DDBJ databases">
        <title>Complete genome analysis of Roseomonas KG 17.1 : a prolific producer of plant growth promoters.</title>
        <authorList>
            <person name="Saadouli I."/>
            <person name="Najjari A."/>
            <person name="Mosbah A."/>
            <person name="Ouzari H.I."/>
        </authorList>
    </citation>
    <scope>NUCLEOTIDE SEQUENCE [LARGE SCALE GENOMIC DNA]</scope>
    <source>
        <strain evidence="6 7">KG17-1</strain>
    </source>
</reference>
<evidence type="ECO:0000259" key="4">
    <source>
        <dbReference type="Pfam" id="PF03160"/>
    </source>
</evidence>
<dbReference type="Gene3D" id="2.60.40.2030">
    <property type="match status" value="1"/>
</dbReference>
<protein>
    <submittedName>
        <fullName evidence="6">DUF4214 domain-containing protein</fullName>
    </submittedName>
</protein>
<keyword evidence="3" id="KW-0106">Calcium</keyword>
<dbReference type="Pfam" id="PF13946">
    <property type="entry name" value="DUF4214"/>
    <property type="match status" value="1"/>
</dbReference>
<dbReference type="InterPro" id="IPR003644">
    <property type="entry name" value="Calx_beta"/>
</dbReference>
<feature type="domain" description="Calx-beta" evidence="4">
    <location>
        <begin position="115"/>
        <end position="217"/>
    </location>
</feature>
<dbReference type="EMBL" id="JALBUU010000004">
    <property type="protein sequence ID" value="MCI0753512.1"/>
    <property type="molecule type" value="Genomic_DNA"/>
</dbReference>
<dbReference type="Pfam" id="PF03160">
    <property type="entry name" value="Calx-beta"/>
    <property type="match status" value="1"/>
</dbReference>
<dbReference type="RefSeq" id="WP_241792738.1">
    <property type="nucleotide sequence ID" value="NZ_JALBUU010000004.1"/>
</dbReference>
<comment type="caution">
    <text evidence="6">The sequence shown here is derived from an EMBL/GenBank/DDBJ whole genome shotgun (WGS) entry which is preliminary data.</text>
</comment>
<sequence>MAVTATLLLPQTPTGDYYVDEGGSISVQLTRDTTAGSDTIRIAPWEFDAGIFEADQIRTVAFTAGSATDTSRVVELKTRDDVTFEEFERFNLDVTPINGTVLNPVYLHGAVRNNDTLPVVGLKTTTPQVVENAEGAKFHFDVTRTGADLSMETRVEVRFTPEGNTPVNSNDFSGPNAALGSVFVVFAAGEATKPIDITIQNDNDIEASEALRADIYSAVSNSPSGRFSADAPNAIDWAGGVSAIVTILNDDPNASPPTPTPPTPTPVAESIATYSYAGQVVRLYDTMLDRFPESAGREYYVNMLNNGQATLQSLEANFHNSPEFLAKYGNTSDARFIDLLYQNTLNRDPEPGAVDYYVNRIEAGAPRGVIVENFSEAPEHIALVEQTYNIDFI</sequence>
<gene>
    <name evidence="6" type="ORF">MON41_07030</name>
</gene>
<dbReference type="InterPro" id="IPR025282">
    <property type="entry name" value="DUF4214"/>
</dbReference>
<name>A0ABS9W2S9_9PROT</name>
<evidence type="ECO:0000256" key="3">
    <source>
        <dbReference type="ARBA" id="ARBA00022837"/>
    </source>
</evidence>
<evidence type="ECO:0000256" key="1">
    <source>
        <dbReference type="ARBA" id="ARBA00022729"/>
    </source>
</evidence>
<evidence type="ECO:0000256" key="2">
    <source>
        <dbReference type="ARBA" id="ARBA00022737"/>
    </source>
</evidence>
<dbReference type="Proteomes" id="UP001201985">
    <property type="component" value="Unassembled WGS sequence"/>
</dbReference>
<organism evidence="6 7">
    <name type="scientific">Teichococcus vastitatis</name>
    <dbReference type="NCBI Taxonomy" id="2307076"/>
    <lineage>
        <taxon>Bacteria</taxon>
        <taxon>Pseudomonadati</taxon>
        <taxon>Pseudomonadota</taxon>
        <taxon>Alphaproteobacteria</taxon>
        <taxon>Acetobacterales</taxon>
        <taxon>Roseomonadaceae</taxon>
        <taxon>Roseomonas</taxon>
    </lineage>
</organism>
<keyword evidence="1" id="KW-0732">Signal</keyword>
<evidence type="ECO:0000313" key="7">
    <source>
        <dbReference type="Proteomes" id="UP001201985"/>
    </source>
</evidence>
<keyword evidence="7" id="KW-1185">Reference proteome</keyword>
<evidence type="ECO:0000259" key="5">
    <source>
        <dbReference type="Pfam" id="PF13946"/>
    </source>
</evidence>
<dbReference type="Gene3D" id="1.10.3130.20">
    <property type="entry name" value="Phycobilisome linker domain"/>
    <property type="match status" value="1"/>
</dbReference>
<keyword evidence="2" id="KW-0677">Repeat</keyword>
<accession>A0ABS9W2S9</accession>
<evidence type="ECO:0000313" key="6">
    <source>
        <dbReference type="EMBL" id="MCI0753512.1"/>
    </source>
</evidence>
<feature type="domain" description="DUF4214" evidence="5">
    <location>
        <begin position="317"/>
        <end position="383"/>
    </location>
</feature>
<dbReference type="SUPFAM" id="SSF141072">
    <property type="entry name" value="CalX-like"/>
    <property type="match status" value="1"/>
</dbReference>
<proteinExistence type="predicted"/>
<dbReference type="InterPro" id="IPR038081">
    <property type="entry name" value="CalX-like_sf"/>
</dbReference>